<name>A0A1Q5TIV4_9EURO</name>
<dbReference type="STRING" id="1316194.A0A1Q5TIV4"/>
<protein>
    <recommendedName>
        <fullName evidence="4">Gamma-glutamylcyclotransferase</fullName>
    </recommendedName>
</protein>
<evidence type="ECO:0000256" key="1">
    <source>
        <dbReference type="SAM" id="MobiDB-lite"/>
    </source>
</evidence>
<evidence type="ECO:0000313" key="3">
    <source>
        <dbReference type="Proteomes" id="UP000186955"/>
    </source>
</evidence>
<gene>
    <name evidence="2" type="ORF">PENSUB_8002</name>
</gene>
<organism evidence="2 3">
    <name type="scientific">Penicillium subrubescens</name>
    <dbReference type="NCBI Taxonomy" id="1316194"/>
    <lineage>
        <taxon>Eukaryota</taxon>
        <taxon>Fungi</taxon>
        <taxon>Dikarya</taxon>
        <taxon>Ascomycota</taxon>
        <taxon>Pezizomycotina</taxon>
        <taxon>Eurotiomycetes</taxon>
        <taxon>Eurotiomycetidae</taxon>
        <taxon>Eurotiales</taxon>
        <taxon>Aspergillaceae</taxon>
        <taxon>Penicillium</taxon>
    </lineage>
</organism>
<dbReference type="CDD" id="cd06661">
    <property type="entry name" value="GGCT_like"/>
    <property type="match status" value="1"/>
</dbReference>
<comment type="caution">
    <text evidence="2">The sequence shown here is derived from an EMBL/GenBank/DDBJ whole genome shotgun (WGS) entry which is preliminary data.</text>
</comment>
<dbReference type="InterPro" id="IPR013024">
    <property type="entry name" value="GGCT-like"/>
</dbReference>
<dbReference type="Gene3D" id="3.10.490.10">
    <property type="entry name" value="Gamma-glutamyl cyclotransferase-like"/>
    <property type="match status" value="1"/>
</dbReference>
<accession>A0A1Q5TIV4</accession>
<sequence length="202" mass="22714">MAHRCTINPTHSAKPLAIASLRHWRWHINEAGYANVLPPPGLRISSQTSPAADKIPVSGEEDSVFGVLYEMDVGDERILDGYEGVDREAEDSPGRGEGGKGIDVDIRPREQGEGDYNKWYVDAGAVEWLDEDARKVWEKDGEQGEGKGKVRVLVYVDEERVVVSKPNAEYIPRMNRAMREAEELGVSGRWLEDVLRRFIPKE</sequence>
<evidence type="ECO:0000313" key="2">
    <source>
        <dbReference type="EMBL" id="OKP00136.1"/>
    </source>
</evidence>
<dbReference type="EMBL" id="MNBE01000650">
    <property type="protein sequence ID" value="OKP00136.1"/>
    <property type="molecule type" value="Genomic_DNA"/>
</dbReference>
<feature type="region of interest" description="Disordered" evidence="1">
    <location>
        <begin position="86"/>
        <end position="109"/>
    </location>
</feature>
<proteinExistence type="predicted"/>
<reference evidence="2 3" key="1">
    <citation type="submission" date="2016-10" db="EMBL/GenBank/DDBJ databases">
        <title>Genome sequence of the ascomycete fungus Penicillium subrubescens.</title>
        <authorList>
            <person name="De Vries R.P."/>
            <person name="Peng M."/>
            <person name="Dilokpimol A."/>
            <person name="Hilden K."/>
            <person name="Makela M.R."/>
            <person name="Grigoriev I."/>
            <person name="Riley R."/>
            <person name="Granchi Z."/>
        </authorList>
    </citation>
    <scope>NUCLEOTIDE SEQUENCE [LARGE SCALE GENOMIC DNA]</scope>
    <source>
        <strain evidence="2 3">CBS 132785</strain>
    </source>
</reference>
<dbReference type="AlphaFoldDB" id="A0A1Q5TIV4"/>
<dbReference type="Proteomes" id="UP000186955">
    <property type="component" value="Unassembled WGS sequence"/>
</dbReference>
<evidence type="ECO:0008006" key="4">
    <source>
        <dbReference type="Google" id="ProtNLM"/>
    </source>
</evidence>
<keyword evidence="3" id="KW-1185">Reference proteome</keyword>